<dbReference type="AlphaFoldDB" id="A0A319D0B3"/>
<gene>
    <name evidence="2" type="ORF">BO71DRAFT_486599</name>
</gene>
<protein>
    <recommendedName>
        <fullName evidence="1">DUF7402 domain-containing protein</fullName>
    </recommendedName>
</protein>
<dbReference type="InterPro" id="IPR055826">
    <property type="entry name" value="DUF7402"/>
</dbReference>
<evidence type="ECO:0000259" key="1">
    <source>
        <dbReference type="Pfam" id="PF24135"/>
    </source>
</evidence>
<dbReference type="STRING" id="1448320.A0A319D0B3"/>
<sequence length="178" mass="18259">MSFVVPDEAQTLGFELVVRTDKGLSSSAVRVELMTAQGGNVAGSAAVTASSEAASNGQAAQKAVDGAITGYPGDAAAEWVTAGGKQGSWLTLTWDAPQTVSEVFLYDRFNSNDQITGGRVDCDDGSSTDFGELDNYGKPNRVDIGQRTISSLTVTVTSVSPSTGNVGLAEIQVFGAAA</sequence>
<dbReference type="EMBL" id="KZ825959">
    <property type="protein sequence ID" value="PYH91015.1"/>
    <property type="molecule type" value="Genomic_DNA"/>
</dbReference>
<dbReference type="Pfam" id="PF24135">
    <property type="entry name" value="DUF7402"/>
    <property type="match status" value="1"/>
</dbReference>
<reference evidence="2 3" key="1">
    <citation type="submission" date="2018-02" db="EMBL/GenBank/DDBJ databases">
        <title>The genomes of Aspergillus section Nigri reveals drivers in fungal speciation.</title>
        <authorList>
            <consortium name="DOE Joint Genome Institute"/>
            <person name="Vesth T.C."/>
            <person name="Nybo J."/>
            <person name="Theobald S."/>
            <person name="Brandl J."/>
            <person name="Frisvad J.C."/>
            <person name="Nielsen K.F."/>
            <person name="Lyhne E.K."/>
            <person name="Kogle M.E."/>
            <person name="Kuo A."/>
            <person name="Riley R."/>
            <person name="Clum A."/>
            <person name="Nolan M."/>
            <person name="Lipzen A."/>
            <person name="Salamov A."/>
            <person name="Henrissat B."/>
            <person name="Wiebenga A."/>
            <person name="De vries R.P."/>
            <person name="Grigoriev I.V."/>
            <person name="Mortensen U.H."/>
            <person name="Andersen M.R."/>
            <person name="Baker S.E."/>
        </authorList>
    </citation>
    <scope>NUCLEOTIDE SEQUENCE [LARGE SCALE GENOMIC DNA]</scope>
    <source>
        <strain evidence="2 3">CBS 707.79</strain>
    </source>
</reference>
<accession>A0A319D0B3</accession>
<proteinExistence type="predicted"/>
<dbReference type="OrthoDB" id="2526946at2759"/>
<dbReference type="InterPro" id="IPR008979">
    <property type="entry name" value="Galactose-bd-like_sf"/>
</dbReference>
<evidence type="ECO:0000313" key="2">
    <source>
        <dbReference type="EMBL" id="PYH91015.1"/>
    </source>
</evidence>
<organism evidence="2 3">
    <name type="scientific">Aspergillus ellipticus CBS 707.79</name>
    <dbReference type="NCBI Taxonomy" id="1448320"/>
    <lineage>
        <taxon>Eukaryota</taxon>
        <taxon>Fungi</taxon>
        <taxon>Dikarya</taxon>
        <taxon>Ascomycota</taxon>
        <taxon>Pezizomycotina</taxon>
        <taxon>Eurotiomycetes</taxon>
        <taxon>Eurotiomycetidae</taxon>
        <taxon>Eurotiales</taxon>
        <taxon>Aspergillaceae</taxon>
        <taxon>Aspergillus</taxon>
        <taxon>Aspergillus subgen. Circumdati</taxon>
    </lineage>
</organism>
<evidence type="ECO:0000313" key="3">
    <source>
        <dbReference type="Proteomes" id="UP000247810"/>
    </source>
</evidence>
<dbReference type="VEuPathDB" id="FungiDB:BO71DRAFT_486599"/>
<dbReference type="Proteomes" id="UP000247810">
    <property type="component" value="Unassembled WGS sequence"/>
</dbReference>
<keyword evidence="3" id="KW-1185">Reference proteome</keyword>
<dbReference type="Gene3D" id="2.60.120.260">
    <property type="entry name" value="Galactose-binding domain-like"/>
    <property type="match status" value="1"/>
</dbReference>
<feature type="domain" description="DUF7402" evidence="1">
    <location>
        <begin position="40"/>
        <end position="174"/>
    </location>
</feature>
<name>A0A319D0B3_9EURO</name>
<dbReference type="SUPFAM" id="SSF49785">
    <property type="entry name" value="Galactose-binding domain-like"/>
    <property type="match status" value="1"/>
</dbReference>